<dbReference type="InterPro" id="IPR000175">
    <property type="entry name" value="Na/ntran_symport"/>
</dbReference>
<organism evidence="9 10">
    <name type="scientific">Macrostomum lignano</name>
    <dbReference type="NCBI Taxonomy" id="282301"/>
    <lineage>
        <taxon>Eukaryota</taxon>
        <taxon>Metazoa</taxon>
        <taxon>Spiralia</taxon>
        <taxon>Lophotrochozoa</taxon>
        <taxon>Platyhelminthes</taxon>
        <taxon>Rhabditophora</taxon>
        <taxon>Macrostomorpha</taxon>
        <taxon>Macrostomida</taxon>
        <taxon>Macrostomidae</taxon>
        <taxon>Macrostomum</taxon>
    </lineage>
</organism>
<accession>A0A1I8IE01</accession>
<evidence type="ECO:0000256" key="7">
    <source>
        <dbReference type="SAM" id="Phobius"/>
    </source>
</evidence>
<reference evidence="10" key="1">
    <citation type="submission" date="2016-11" db="UniProtKB">
        <authorList>
            <consortium name="WormBaseParasite"/>
        </authorList>
    </citation>
    <scope>IDENTIFICATION</scope>
</reference>
<protein>
    <submittedName>
        <fullName evidence="10">Solute carrier family 6 member 8</fullName>
    </submittedName>
</protein>
<dbReference type="PANTHER" id="PTHR11616:SF240">
    <property type="entry name" value="BLOATED TUBULES, ISOFORM B-RELATED"/>
    <property type="match status" value="1"/>
</dbReference>
<evidence type="ECO:0000256" key="1">
    <source>
        <dbReference type="ARBA" id="ARBA00004141"/>
    </source>
</evidence>
<sequence length="174" mass="19703">MLLFVGIPLMYMETCFGQYSATGPITVWKASPLFTGIGWSMILVTFFGSIYYNMLLAWTLMYFWKSITSFSGSLPWTTCSADWNPGNCMLIRTMSDRNRCWRQGGFFAIAHNHSCLLPDGASWLVDESNRQCHRAAAGRALQYGRWTEFVRQCQPAGPLSGTVDKPRSSSDLYF</sequence>
<keyword evidence="8" id="KW-0732">Signal</keyword>
<keyword evidence="5 7" id="KW-0472">Membrane</keyword>
<evidence type="ECO:0000256" key="3">
    <source>
        <dbReference type="ARBA" id="ARBA00022692"/>
    </source>
</evidence>
<dbReference type="PROSITE" id="PS50267">
    <property type="entry name" value="NA_NEUROTRAN_SYMP_3"/>
    <property type="match status" value="1"/>
</dbReference>
<dbReference type="GO" id="GO:0005886">
    <property type="term" value="C:plasma membrane"/>
    <property type="evidence" value="ECO:0007669"/>
    <property type="project" value="TreeGrafter"/>
</dbReference>
<dbReference type="Pfam" id="PF00209">
    <property type="entry name" value="SNF"/>
    <property type="match status" value="1"/>
</dbReference>
<evidence type="ECO:0000256" key="4">
    <source>
        <dbReference type="ARBA" id="ARBA00022989"/>
    </source>
</evidence>
<feature type="signal peptide" evidence="8">
    <location>
        <begin position="1"/>
        <end position="17"/>
    </location>
</feature>
<dbReference type="PANTHER" id="PTHR11616">
    <property type="entry name" value="SODIUM/CHLORIDE DEPENDENT TRANSPORTER"/>
    <property type="match status" value="1"/>
</dbReference>
<keyword evidence="4 7" id="KW-1133">Transmembrane helix</keyword>
<dbReference type="AlphaFoldDB" id="A0A1I8IE01"/>
<evidence type="ECO:0000256" key="2">
    <source>
        <dbReference type="ARBA" id="ARBA00022448"/>
    </source>
</evidence>
<comment type="subcellular location">
    <subcellularLocation>
        <location evidence="1">Membrane</location>
        <topology evidence="1">Multi-pass membrane protein</topology>
    </subcellularLocation>
</comment>
<keyword evidence="3 7" id="KW-0812">Transmembrane</keyword>
<evidence type="ECO:0000256" key="6">
    <source>
        <dbReference type="PIRSR" id="PIRSR600175-2"/>
    </source>
</evidence>
<dbReference type="InterPro" id="IPR037272">
    <property type="entry name" value="SNS_sf"/>
</dbReference>
<evidence type="ECO:0000256" key="5">
    <source>
        <dbReference type="ARBA" id="ARBA00023136"/>
    </source>
</evidence>
<dbReference type="WBParaSite" id="maker-uti_cns_0011649-snap-gene-0.2-mRNA-1">
    <property type="protein sequence ID" value="maker-uti_cns_0011649-snap-gene-0.2-mRNA-1"/>
    <property type="gene ID" value="maker-uti_cns_0011649-snap-gene-0.2"/>
</dbReference>
<keyword evidence="6" id="KW-1015">Disulfide bond</keyword>
<dbReference type="SUPFAM" id="SSF161070">
    <property type="entry name" value="SNF-like"/>
    <property type="match status" value="1"/>
</dbReference>
<feature type="transmembrane region" description="Helical" evidence="7">
    <location>
        <begin position="41"/>
        <end position="64"/>
    </location>
</feature>
<feature type="disulfide bond" evidence="6">
    <location>
        <begin position="79"/>
        <end position="88"/>
    </location>
</feature>
<keyword evidence="9" id="KW-1185">Reference proteome</keyword>
<evidence type="ECO:0000313" key="10">
    <source>
        <dbReference type="WBParaSite" id="maker-uti_cns_0011649-snap-gene-0.2-mRNA-1"/>
    </source>
</evidence>
<evidence type="ECO:0000256" key="8">
    <source>
        <dbReference type="SAM" id="SignalP"/>
    </source>
</evidence>
<dbReference type="GO" id="GO:0006865">
    <property type="term" value="P:amino acid transport"/>
    <property type="evidence" value="ECO:0007669"/>
    <property type="project" value="TreeGrafter"/>
</dbReference>
<evidence type="ECO:0000313" key="9">
    <source>
        <dbReference type="Proteomes" id="UP000095280"/>
    </source>
</evidence>
<feature type="chain" id="PRO_5009320888" evidence="8">
    <location>
        <begin position="18"/>
        <end position="174"/>
    </location>
</feature>
<keyword evidence="2" id="KW-0813">Transport</keyword>
<name>A0A1I8IE01_9PLAT</name>
<dbReference type="Proteomes" id="UP000095280">
    <property type="component" value="Unplaced"/>
</dbReference>
<proteinExistence type="predicted"/>
<dbReference type="GO" id="GO:0035725">
    <property type="term" value="P:sodium ion transmembrane transport"/>
    <property type="evidence" value="ECO:0007669"/>
    <property type="project" value="TreeGrafter"/>
</dbReference>